<dbReference type="Gene3D" id="3.30.1330.230">
    <property type="match status" value="1"/>
</dbReference>
<evidence type="ECO:0000313" key="2">
    <source>
        <dbReference type="EMBL" id="OZG53731.1"/>
    </source>
</evidence>
<dbReference type="InterPro" id="IPR003776">
    <property type="entry name" value="YcaO-like_dom"/>
</dbReference>
<proteinExistence type="predicted"/>
<evidence type="ECO:0000259" key="1">
    <source>
        <dbReference type="PROSITE" id="PS51664"/>
    </source>
</evidence>
<reference evidence="2 3" key="1">
    <citation type="journal article" date="2017" name="BMC Genomics">
        <title>Comparative genomic and phylogenomic analyses of the Bifidobacteriaceae family.</title>
        <authorList>
            <person name="Lugli G.A."/>
            <person name="Milani C."/>
            <person name="Turroni F."/>
            <person name="Duranti S."/>
            <person name="Mancabelli L."/>
            <person name="Mangifesta M."/>
            <person name="Ferrario C."/>
            <person name="Modesto M."/>
            <person name="Mattarelli P."/>
            <person name="Jiri K."/>
            <person name="van Sinderen D."/>
            <person name="Ventura M."/>
        </authorList>
    </citation>
    <scope>NUCLEOTIDE SEQUENCE [LARGE SCALE GENOMIC DNA]</scope>
    <source>
        <strain evidence="2 3">DSM 24762</strain>
    </source>
</reference>
<name>A0A261F3R3_9BIFI</name>
<evidence type="ECO:0000313" key="3">
    <source>
        <dbReference type="Proteomes" id="UP000243657"/>
    </source>
</evidence>
<organism evidence="2 3">
    <name type="scientific">Alloscardovia macacae</name>
    <dbReference type="NCBI Taxonomy" id="1160091"/>
    <lineage>
        <taxon>Bacteria</taxon>
        <taxon>Bacillati</taxon>
        <taxon>Actinomycetota</taxon>
        <taxon>Actinomycetes</taxon>
        <taxon>Bifidobacteriales</taxon>
        <taxon>Bifidobacteriaceae</taxon>
        <taxon>Alloscardovia</taxon>
    </lineage>
</organism>
<feature type="domain" description="YcaO" evidence="1">
    <location>
        <begin position="104"/>
        <end position="500"/>
    </location>
</feature>
<sequence>MCSSSFILGKESQISSLLITEYNRDIPWLKSKHTNHEWDSVKDMLETYSPFGEIKTVLTSLRPGIGFNGYQGSATAMSLDHVLRRITGLPSLPAGLDRDIYGGGKGLCMEDSVLSSLGEAIERMIGAFSSLDLRRNNDEEWASVNDLDRDGKKFIGPDELKLFAMEQFKNPNFLCEVWEKDAKLLWIKGTNLLNGDEIYVPSQLIHLFYIRQTGEARIGVSSSGGLATHRNSCASLAHGILELIERDAANLSWFCKIPPRPIRFDRKLRDRDIERWLESAKRAGTDITFYAHRTDCKGVTVVTAISVEKDLDEYCYLAGGGVGVTPEQAIRSAIAELVQSERMVRIPLIAPNWRLVHGFNRLFGIHKEADNDDFDNFIQVVPFYGYSDNQKKLDWYLRDSEIPEVMLSELPTELSELDEFEAALEICRTSNLTPIAFDLTPINFESIALTKVFIPELVPAFPPNMQMLGHERYSIFRRKMGESEYDLSFDDLETNPLPYP</sequence>
<protein>
    <submittedName>
        <fullName evidence="2">YcaO-like family</fullName>
    </submittedName>
</protein>
<dbReference type="Gene3D" id="3.30.160.660">
    <property type="match status" value="1"/>
</dbReference>
<dbReference type="PANTHER" id="PTHR37809">
    <property type="entry name" value="RIBOSOMAL PROTEIN S12 METHYLTHIOTRANSFERASE ACCESSORY FACTOR YCAO"/>
    <property type="match status" value="1"/>
</dbReference>
<dbReference type="RefSeq" id="WP_094726914.1">
    <property type="nucleotide sequence ID" value="NZ_JBHLWS010000009.1"/>
</dbReference>
<dbReference type="PROSITE" id="PS51664">
    <property type="entry name" value="YCAO"/>
    <property type="match status" value="1"/>
</dbReference>
<gene>
    <name evidence="2" type="ORF">ALMA_1296</name>
</gene>
<dbReference type="AlphaFoldDB" id="A0A261F3R3"/>
<dbReference type="Gene3D" id="3.30.40.250">
    <property type="match status" value="1"/>
</dbReference>
<dbReference type="EMBL" id="MWWT01000008">
    <property type="protein sequence ID" value="OZG53731.1"/>
    <property type="molecule type" value="Genomic_DNA"/>
</dbReference>
<comment type="caution">
    <text evidence="2">The sequence shown here is derived from an EMBL/GenBank/DDBJ whole genome shotgun (WGS) entry which is preliminary data.</text>
</comment>
<dbReference type="Pfam" id="PF02624">
    <property type="entry name" value="YcaO"/>
    <property type="match status" value="1"/>
</dbReference>
<dbReference type="Proteomes" id="UP000243657">
    <property type="component" value="Unassembled WGS sequence"/>
</dbReference>
<dbReference type="PANTHER" id="PTHR37809:SF1">
    <property type="entry name" value="RIBOSOMAL PROTEIN S12 METHYLTHIOTRANSFERASE ACCESSORY FACTOR YCAO"/>
    <property type="match status" value="1"/>
</dbReference>
<accession>A0A261F3R3</accession>
<keyword evidence="3" id="KW-1185">Reference proteome</keyword>